<protein>
    <recommendedName>
        <fullName evidence="8">Mannosyltransferase</fullName>
        <ecNumber evidence="8">2.4.1.-</ecNumber>
    </recommendedName>
</protein>
<dbReference type="PANTHER" id="PTHR22760:SF4">
    <property type="entry name" value="GPI MANNOSYLTRANSFERASE 3"/>
    <property type="match status" value="1"/>
</dbReference>
<feature type="transmembrane region" description="Helical" evidence="8">
    <location>
        <begin position="154"/>
        <end position="180"/>
    </location>
</feature>
<feature type="transmembrane region" description="Helical" evidence="8">
    <location>
        <begin position="330"/>
        <end position="348"/>
    </location>
</feature>
<reference evidence="10 11" key="1">
    <citation type="journal article" date="2015" name="Nat. Commun.">
        <title>Lucilia cuprina genome unlocks parasitic fly biology to underpin future interventions.</title>
        <authorList>
            <person name="Anstead C.A."/>
            <person name="Korhonen P.K."/>
            <person name="Young N.D."/>
            <person name="Hall R.S."/>
            <person name="Jex A.R."/>
            <person name="Murali S.C."/>
            <person name="Hughes D.S."/>
            <person name="Lee S.F."/>
            <person name="Perry T."/>
            <person name="Stroehlein A.J."/>
            <person name="Ansell B.R."/>
            <person name="Breugelmans B."/>
            <person name="Hofmann A."/>
            <person name="Qu J."/>
            <person name="Dugan S."/>
            <person name="Lee S.L."/>
            <person name="Chao H."/>
            <person name="Dinh H."/>
            <person name="Han Y."/>
            <person name="Doddapaneni H.V."/>
            <person name="Worley K.C."/>
            <person name="Muzny D.M."/>
            <person name="Ioannidis P."/>
            <person name="Waterhouse R.M."/>
            <person name="Zdobnov E.M."/>
            <person name="James P.J."/>
            <person name="Bagnall N.H."/>
            <person name="Kotze A.C."/>
            <person name="Gibbs R.A."/>
            <person name="Richards S."/>
            <person name="Batterham P."/>
            <person name="Gasser R.B."/>
        </authorList>
    </citation>
    <scope>NUCLEOTIDE SEQUENCE [LARGE SCALE GENOMIC DNA]</scope>
    <source>
        <strain evidence="10 11">LS</strain>
        <tissue evidence="10">Full body</tissue>
    </source>
</reference>
<dbReference type="PANTHER" id="PTHR22760">
    <property type="entry name" value="GLYCOSYLTRANSFERASE"/>
    <property type="match status" value="1"/>
</dbReference>
<dbReference type="OMA" id="HHMVFNN"/>
<gene>
    <name evidence="10" type="ORF">FF38_09526</name>
</gene>
<comment type="caution">
    <text evidence="10">The sequence shown here is derived from an EMBL/GenBank/DDBJ whole genome shotgun (WGS) entry which is preliminary data.</text>
</comment>
<evidence type="ECO:0000256" key="7">
    <source>
        <dbReference type="ARBA" id="ARBA00023136"/>
    </source>
</evidence>
<feature type="signal peptide" evidence="9">
    <location>
        <begin position="1"/>
        <end position="18"/>
    </location>
</feature>
<keyword evidence="3 10" id="KW-0808">Transferase</keyword>
<dbReference type="GO" id="GO:0006506">
    <property type="term" value="P:GPI anchor biosynthetic process"/>
    <property type="evidence" value="ECO:0007669"/>
    <property type="project" value="TreeGrafter"/>
</dbReference>
<keyword evidence="5 8" id="KW-0256">Endoplasmic reticulum</keyword>
<evidence type="ECO:0000256" key="2">
    <source>
        <dbReference type="ARBA" id="ARBA00022676"/>
    </source>
</evidence>
<accession>A0A0L0CCX1</accession>
<keyword evidence="4 8" id="KW-0812">Transmembrane</keyword>
<dbReference type="EMBL" id="JRES01000577">
    <property type="protein sequence ID" value="KNC30095.1"/>
    <property type="molecule type" value="Genomic_DNA"/>
</dbReference>
<feature type="transmembrane region" description="Helical" evidence="8">
    <location>
        <begin position="242"/>
        <end position="265"/>
    </location>
</feature>
<proteinExistence type="inferred from homology"/>
<feature type="transmembrane region" description="Helical" evidence="8">
    <location>
        <begin position="192"/>
        <end position="213"/>
    </location>
</feature>
<feature type="transmembrane region" description="Helical" evidence="8">
    <location>
        <begin position="58"/>
        <end position="89"/>
    </location>
</feature>
<dbReference type="InterPro" id="IPR005599">
    <property type="entry name" value="GPI_mannosylTrfase"/>
</dbReference>
<feature type="chain" id="PRO_5005536179" description="Mannosyltransferase" evidence="9">
    <location>
        <begin position="19"/>
        <end position="568"/>
    </location>
</feature>
<dbReference type="STRING" id="7375.A0A0L0CCX1"/>
<keyword evidence="11" id="KW-1185">Reference proteome</keyword>
<organism evidence="10 11">
    <name type="scientific">Lucilia cuprina</name>
    <name type="common">Green bottle fly</name>
    <name type="synonym">Australian sheep blowfly</name>
    <dbReference type="NCBI Taxonomy" id="7375"/>
    <lineage>
        <taxon>Eukaryota</taxon>
        <taxon>Metazoa</taxon>
        <taxon>Ecdysozoa</taxon>
        <taxon>Arthropoda</taxon>
        <taxon>Hexapoda</taxon>
        <taxon>Insecta</taxon>
        <taxon>Pterygota</taxon>
        <taxon>Neoptera</taxon>
        <taxon>Endopterygota</taxon>
        <taxon>Diptera</taxon>
        <taxon>Brachycera</taxon>
        <taxon>Muscomorpha</taxon>
        <taxon>Oestroidea</taxon>
        <taxon>Calliphoridae</taxon>
        <taxon>Luciliinae</taxon>
        <taxon>Lucilia</taxon>
    </lineage>
</organism>
<dbReference type="Pfam" id="PF03901">
    <property type="entry name" value="Glyco_transf_22"/>
    <property type="match status" value="1"/>
</dbReference>
<comment type="subcellular location">
    <subcellularLocation>
        <location evidence="1 8">Endoplasmic reticulum membrane</location>
        <topology evidence="1 8">Multi-pass membrane protein</topology>
    </subcellularLocation>
</comment>
<dbReference type="GO" id="GO:0000026">
    <property type="term" value="F:alpha-1,2-mannosyltransferase activity"/>
    <property type="evidence" value="ECO:0007669"/>
    <property type="project" value="TreeGrafter"/>
</dbReference>
<dbReference type="AlphaFoldDB" id="A0A0L0CCX1"/>
<dbReference type="EC" id="2.4.1.-" evidence="8"/>
<keyword evidence="7 8" id="KW-0472">Membrane</keyword>
<dbReference type="Proteomes" id="UP000037069">
    <property type="component" value="Unassembled WGS sequence"/>
</dbReference>
<keyword evidence="9" id="KW-0732">Signal</keyword>
<evidence type="ECO:0000313" key="10">
    <source>
        <dbReference type="EMBL" id="KNC30095.1"/>
    </source>
</evidence>
<keyword evidence="2 8" id="KW-0328">Glycosyltransferase</keyword>
<evidence type="ECO:0000256" key="4">
    <source>
        <dbReference type="ARBA" id="ARBA00022692"/>
    </source>
</evidence>
<evidence type="ECO:0000256" key="1">
    <source>
        <dbReference type="ARBA" id="ARBA00004477"/>
    </source>
</evidence>
<evidence type="ECO:0000256" key="9">
    <source>
        <dbReference type="SAM" id="SignalP"/>
    </source>
</evidence>
<sequence>MNLLVVFLLLFAVRLASVFVVKTFYVPDEYWQSLEVAHKLTFGYGYLTWEWLQGIRSYVYPLIIAGVYKLLAIFSCDTAQLLILLPRILHATLSAYSDYRFFIWSGKKKWALFLIIVPWFWFYTGSRTLSNTLETSLTTIALSYFPWYGEGVAYLWPATLCCFLRPTAALIWLPLVVYHLRKSKLSWTELIFKRYLIIGSIVAAVCIGIDSYMHGELLITPYEFLKYNIFHNIGSFYGSHPWYWYFTVGLPTVLGINFLPFLFGIMETVRHREVYPVRKYLLITILLSLCALSAIEHKEFRFVSVLLPLCLYITADTLTRWSYKASRLSLWFIAAVIVFGNALPAWYLSTIHQRGPLEVMDRLHDIAKDYRDEQKHPASILFLMPCHSTPYYSHMHQNVTMRFLTCEPNLKQQNNYKDEADQFFDSPVHWLRSHIPSYPRTAKPSHVVLYEPLAQQINEFLMDYKLMHRIANAEVNPNFEPQLVLNEWSRLIKEKQLNVDSFLQHVHTRTGKNILVFQRLRTGEENTFNREEFQSHDEEKLSQAKLAESNEDILYGQDEFTTETNMFN</sequence>
<keyword evidence="6 8" id="KW-1133">Transmembrane helix</keyword>
<evidence type="ECO:0000256" key="6">
    <source>
        <dbReference type="ARBA" id="ARBA00022989"/>
    </source>
</evidence>
<evidence type="ECO:0000256" key="3">
    <source>
        <dbReference type="ARBA" id="ARBA00022679"/>
    </source>
</evidence>
<evidence type="ECO:0000256" key="8">
    <source>
        <dbReference type="RuleBase" id="RU363075"/>
    </source>
</evidence>
<feature type="transmembrane region" description="Helical" evidence="8">
    <location>
        <begin position="110"/>
        <end position="126"/>
    </location>
</feature>
<dbReference type="GO" id="GO:0005789">
    <property type="term" value="C:endoplasmic reticulum membrane"/>
    <property type="evidence" value="ECO:0007669"/>
    <property type="project" value="UniProtKB-SubCell"/>
</dbReference>
<evidence type="ECO:0000313" key="11">
    <source>
        <dbReference type="Proteomes" id="UP000037069"/>
    </source>
</evidence>
<dbReference type="OrthoDB" id="416834at2759"/>
<evidence type="ECO:0000256" key="5">
    <source>
        <dbReference type="ARBA" id="ARBA00022824"/>
    </source>
</evidence>
<comment type="similarity">
    <text evidence="8">Belongs to the glycosyltransferase 22 family.</text>
</comment>
<name>A0A0L0CCX1_LUCCU</name>